<keyword evidence="2" id="KW-1185">Reference proteome</keyword>
<reference evidence="1 2" key="1">
    <citation type="submission" date="2020-07" db="EMBL/GenBank/DDBJ databases">
        <title>Sequencing the genomes of 1000 actinobacteria strains.</title>
        <authorList>
            <person name="Klenk H.-P."/>
        </authorList>
    </citation>
    <scope>NUCLEOTIDE SEQUENCE [LARGE SCALE GENOMIC DNA]</scope>
    <source>
        <strain evidence="1 2">DSM 24552</strain>
    </source>
</reference>
<proteinExistence type="predicted"/>
<evidence type="ECO:0000313" key="2">
    <source>
        <dbReference type="Proteomes" id="UP000544110"/>
    </source>
</evidence>
<dbReference type="Proteomes" id="UP000544110">
    <property type="component" value="Unassembled WGS sequence"/>
</dbReference>
<organism evidence="1 2">
    <name type="scientific">Nocardioides perillae</name>
    <dbReference type="NCBI Taxonomy" id="1119534"/>
    <lineage>
        <taxon>Bacteria</taxon>
        <taxon>Bacillati</taxon>
        <taxon>Actinomycetota</taxon>
        <taxon>Actinomycetes</taxon>
        <taxon>Propionibacteriales</taxon>
        <taxon>Nocardioidaceae</taxon>
        <taxon>Nocardioides</taxon>
    </lineage>
</organism>
<comment type="caution">
    <text evidence="1">The sequence shown here is derived from an EMBL/GenBank/DDBJ whole genome shotgun (WGS) entry which is preliminary data.</text>
</comment>
<evidence type="ECO:0000313" key="1">
    <source>
        <dbReference type="EMBL" id="NYG54623.1"/>
    </source>
</evidence>
<dbReference type="RefSeq" id="WP_179517211.1">
    <property type="nucleotide sequence ID" value="NZ_JACCAC010000001.1"/>
</dbReference>
<dbReference type="AlphaFoldDB" id="A0A7Y9RU51"/>
<accession>A0A7Y9RU51</accession>
<sequence>MSTSDPGARPDDDRGERLAAWLERLHLDAHLAEAGLPTFERTPEGRVVWTDPRTGDRLDDDQLAQVEALLRSEGDEPQHAVPVPLVQLARRARVRAELLATPCHSYASLAQLRGASTDATRFAVHKAAAAHRLLVVAADERTLVPAFQLTDDGEVRPELLPALEPLLAARLDPWRAWAWLTQPAALLGGLVPEQAAADEEHRDLVLHAAVRLAERVGAG</sequence>
<name>A0A7Y9RU51_9ACTN</name>
<gene>
    <name evidence="1" type="ORF">BJ989_000927</name>
</gene>
<protein>
    <submittedName>
        <fullName evidence="1">Uncharacterized protein</fullName>
    </submittedName>
</protein>
<dbReference type="EMBL" id="JACCAC010000001">
    <property type="protein sequence ID" value="NYG54623.1"/>
    <property type="molecule type" value="Genomic_DNA"/>
</dbReference>